<dbReference type="Proteomes" id="UP000019140">
    <property type="component" value="Unassembled WGS sequence"/>
</dbReference>
<organism evidence="1 2">
    <name type="scientific">Candidatus Entotheonella gemina</name>
    <dbReference type="NCBI Taxonomy" id="1429439"/>
    <lineage>
        <taxon>Bacteria</taxon>
        <taxon>Pseudomonadati</taxon>
        <taxon>Nitrospinota/Tectimicrobiota group</taxon>
        <taxon>Candidatus Tectimicrobiota</taxon>
        <taxon>Candidatus Entotheonellia</taxon>
        <taxon>Candidatus Entotheonellales</taxon>
        <taxon>Candidatus Entotheonellaceae</taxon>
        <taxon>Candidatus Entotheonella</taxon>
    </lineage>
</organism>
<proteinExistence type="predicted"/>
<reference evidence="1 2" key="1">
    <citation type="journal article" date="2014" name="Nature">
        <title>An environmental bacterial taxon with a large and distinct metabolic repertoire.</title>
        <authorList>
            <person name="Wilson M.C."/>
            <person name="Mori T."/>
            <person name="Ruckert C."/>
            <person name="Uria A.R."/>
            <person name="Helf M.J."/>
            <person name="Takada K."/>
            <person name="Gernert C."/>
            <person name="Steffens U.A."/>
            <person name="Heycke N."/>
            <person name="Schmitt S."/>
            <person name="Rinke C."/>
            <person name="Helfrich E.J."/>
            <person name="Brachmann A.O."/>
            <person name="Gurgui C."/>
            <person name="Wakimoto T."/>
            <person name="Kracht M."/>
            <person name="Crusemann M."/>
            <person name="Hentschel U."/>
            <person name="Abe I."/>
            <person name="Matsunaga S."/>
            <person name="Kalinowski J."/>
            <person name="Takeyama H."/>
            <person name="Piel J."/>
        </authorList>
    </citation>
    <scope>NUCLEOTIDE SEQUENCE [LARGE SCALE GENOMIC DNA]</scope>
    <source>
        <strain evidence="2">TSY2</strain>
    </source>
</reference>
<dbReference type="HOGENOM" id="CLU_3395667_0_0_7"/>
<gene>
    <name evidence="1" type="ORF">ETSY2_48650</name>
</gene>
<comment type="caution">
    <text evidence="1">The sequence shown here is derived from an EMBL/GenBank/DDBJ whole genome shotgun (WGS) entry which is preliminary data.</text>
</comment>
<protein>
    <submittedName>
        <fullName evidence="1">Uncharacterized protein</fullName>
    </submittedName>
</protein>
<keyword evidence="2" id="KW-1185">Reference proteome</keyword>
<evidence type="ECO:0000313" key="1">
    <source>
        <dbReference type="EMBL" id="ETW95098.1"/>
    </source>
</evidence>
<sequence length="31" mass="3626">MRTIEDDVTLQAYVQNFNLFQVLLSPTKVEL</sequence>
<dbReference type="AlphaFoldDB" id="W4LAH2"/>
<accession>W4LAH2</accession>
<name>W4LAH2_9BACT</name>
<evidence type="ECO:0000313" key="2">
    <source>
        <dbReference type="Proteomes" id="UP000019140"/>
    </source>
</evidence>
<dbReference type="EMBL" id="AZHX01002358">
    <property type="protein sequence ID" value="ETW95098.1"/>
    <property type="molecule type" value="Genomic_DNA"/>
</dbReference>